<accession>A0ABW3CQQ1</accession>
<feature type="region of interest" description="Disordered" evidence="1">
    <location>
        <begin position="67"/>
        <end position="105"/>
    </location>
</feature>
<name>A0ABW3CQQ1_9ACTN</name>
<feature type="non-terminal residue" evidence="2">
    <location>
        <position position="1"/>
    </location>
</feature>
<sequence length="105" mass="11711">LTDPKRDAVVLATMRSHERARYSPRLTQSAGADERHALRMAAEVLNLAREVRIERMWSVAERLRASEEVDDRRITANRTSSSDGRGRSSSGGTARLLPGRRDAVP</sequence>
<dbReference type="Proteomes" id="UP001597083">
    <property type="component" value="Unassembled WGS sequence"/>
</dbReference>
<comment type="caution">
    <text evidence="2">The sequence shown here is derived from an EMBL/GenBank/DDBJ whole genome shotgun (WGS) entry which is preliminary data.</text>
</comment>
<keyword evidence="3" id="KW-1185">Reference proteome</keyword>
<feature type="compositionally biased region" description="Low complexity" evidence="1">
    <location>
        <begin position="78"/>
        <end position="95"/>
    </location>
</feature>
<dbReference type="EMBL" id="JBHTIR010003890">
    <property type="protein sequence ID" value="MFD0855978.1"/>
    <property type="molecule type" value="Genomic_DNA"/>
</dbReference>
<evidence type="ECO:0000313" key="2">
    <source>
        <dbReference type="EMBL" id="MFD0855978.1"/>
    </source>
</evidence>
<evidence type="ECO:0000313" key="3">
    <source>
        <dbReference type="Proteomes" id="UP001597083"/>
    </source>
</evidence>
<reference evidence="3" key="1">
    <citation type="journal article" date="2019" name="Int. J. Syst. Evol. Microbiol.">
        <title>The Global Catalogue of Microorganisms (GCM) 10K type strain sequencing project: providing services to taxonomists for standard genome sequencing and annotation.</title>
        <authorList>
            <consortium name="The Broad Institute Genomics Platform"/>
            <consortium name="The Broad Institute Genome Sequencing Center for Infectious Disease"/>
            <person name="Wu L."/>
            <person name="Ma J."/>
        </authorList>
    </citation>
    <scope>NUCLEOTIDE SEQUENCE [LARGE SCALE GENOMIC DNA]</scope>
    <source>
        <strain evidence="3">JCM 31696</strain>
    </source>
</reference>
<gene>
    <name evidence="2" type="ORF">ACFQ07_27310</name>
</gene>
<evidence type="ECO:0000256" key="1">
    <source>
        <dbReference type="SAM" id="MobiDB-lite"/>
    </source>
</evidence>
<protein>
    <submittedName>
        <fullName evidence="2">Uncharacterized protein</fullName>
    </submittedName>
</protein>
<organism evidence="2 3">
    <name type="scientific">Actinomadura adrarensis</name>
    <dbReference type="NCBI Taxonomy" id="1819600"/>
    <lineage>
        <taxon>Bacteria</taxon>
        <taxon>Bacillati</taxon>
        <taxon>Actinomycetota</taxon>
        <taxon>Actinomycetes</taxon>
        <taxon>Streptosporangiales</taxon>
        <taxon>Thermomonosporaceae</taxon>
        <taxon>Actinomadura</taxon>
    </lineage>
</organism>
<proteinExistence type="predicted"/>